<dbReference type="Proteomes" id="UP000191094">
    <property type="component" value="Unassembled WGS sequence"/>
</dbReference>
<feature type="signal peptide" evidence="2">
    <location>
        <begin position="1"/>
        <end position="30"/>
    </location>
</feature>
<feature type="domain" description="LysM" evidence="3">
    <location>
        <begin position="312"/>
        <end position="368"/>
    </location>
</feature>
<feature type="chain" id="PRO_5012955956" description="LysM domain-containing protein" evidence="2">
    <location>
        <begin position="31"/>
        <end position="500"/>
    </location>
</feature>
<evidence type="ECO:0000313" key="5">
    <source>
        <dbReference type="Proteomes" id="UP000191094"/>
    </source>
</evidence>
<feature type="region of interest" description="Disordered" evidence="1">
    <location>
        <begin position="284"/>
        <end position="309"/>
    </location>
</feature>
<dbReference type="RefSeq" id="WP_078306718.1">
    <property type="nucleotide sequence ID" value="NZ_CP147511.1"/>
</dbReference>
<feature type="region of interest" description="Disordered" evidence="1">
    <location>
        <begin position="391"/>
        <end position="420"/>
    </location>
</feature>
<organism evidence="4 5">
    <name type="scientific">Lwoffella lincolnii</name>
    <dbReference type="NCBI Taxonomy" id="90241"/>
    <lineage>
        <taxon>Bacteria</taxon>
        <taxon>Pseudomonadati</taxon>
        <taxon>Pseudomonadota</taxon>
        <taxon>Gammaproteobacteria</taxon>
        <taxon>Moraxellales</taxon>
        <taxon>Moraxellaceae</taxon>
        <taxon>Lwoffella</taxon>
    </lineage>
</organism>
<keyword evidence="5" id="KW-1185">Reference proteome</keyword>
<feature type="compositionally biased region" description="Low complexity" evidence="1">
    <location>
        <begin position="433"/>
        <end position="447"/>
    </location>
</feature>
<sequence length="500" mass="54455">MAWQQISTQKTLLSSAMTFMLIGSAGISHAVTVGSTQINSAQYEPLNAVIEIKDINPDDFSAKIADNRVFEQMGLENSNRLNVNFVRTSDSSGKLVITSARPVQNPYQNIVLDLSERGQNTFLPKTLLVATNDVKQLNIKQAKTQVDIQADMSDVSTHHNQYNNQYDDYQVTNASQVNLPISHVPADSNFDGNMVLDDNVVFNDNIVASSDSALNAGTAKHTLKDDASLLASNTTSNTTLASNRTHSFTTLDEPPIGELASDHILLNALGVDTTDMTGAATDTVMAQSQPQPTASSTDSLVDANDPETHHRKTYVVQRNDNLWMISNNIAKRNNVSVYQVMKQIQQDNPDAFIDGKASRIIANAQIILPDYEFIPSQNSLEKALAAKREQLANEQTASGGKKSSTTSSTTKKRYQAKNTAKAANRVALVAPSITNQSASSSNNAPSTDLVGRLKNTRQSTASTVRSVNGLNHKFSDYAKKLEVQNEKIAQLEAKLKELKQ</sequence>
<dbReference type="PROSITE" id="PS51782">
    <property type="entry name" value="LYSM"/>
    <property type="match status" value="1"/>
</dbReference>
<dbReference type="AlphaFoldDB" id="A0A1T0CHI1"/>
<keyword evidence="2" id="KW-0732">Signal</keyword>
<dbReference type="STRING" id="90241.B0682_03680"/>
<evidence type="ECO:0000256" key="2">
    <source>
        <dbReference type="SAM" id="SignalP"/>
    </source>
</evidence>
<evidence type="ECO:0000313" key="4">
    <source>
        <dbReference type="EMBL" id="OOS21739.1"/>
    </source>
</evidence>
<proteinExistence type="predicted"/>
<evidence type="ECO:0000259" key="3">
    <source>
        <dbReference type="PROSITE" id="PS51782"/>
    </source>
</evidence>
<dbReference type="InterPro" id="IPR057840">
    <property type="entry name" value="FimV_N"/>
</dbReference>
<dbReference type="InterPro" id="IPR018392">
    <property type="entry name" value="LysM"/>
</dbReference>
<name>A0A1T0CHI1_9GAMM</name>
<dbReference type="EMBL" id="MUYT01000004">
    <property type="protein sequence ID" value="OOS21739.1"/>
    <property type="molecule type" value="Genomic_DNA"/>
</dbReference>
<comment type="caution">
    <text evidence="4">The sequence shown here is derived from an EMBL/GenBank/DDBJ whole genome shotgun (WGS) entry which is preliminary data.</text>
</comment>
<gene>
    <name evidence="4" type="ORF">B0682_03680</name>
</gene>
<accession>A0A1T0CHI1</accession>
<feature type="region of interest" description="Disordered" evidence="1">
    <location>
        <begin position="433"/>
        <end position="461"/>
    </location>
</feature>
<reference evidence="4 5" key="1">
    <citation type="submission" date="2017-02" db="EMBL/GenBank/DDBJ databases">
        <title>Draft genome sequence of Moraxella lincolnii CCUG 9405T type strain.</title>
        <authorList>
            <person name="Salva-Serra F."/>
            <person name="Engstrom-Jakobsson H."/>
            <person name="Thorell K."/>
            <person name="Jaen-Luchoro D."/>
            <person name="Gonzales-Siles L."/>
            <person name="Karlsson R."/>
            <person name="Yazdan S."/>
            <person name="Boulund F."/>
            <person name="Johnning A."/>
            <person name="Engstrand L."/>
            <person name="Kristiansson E."/>
            <person name="Moore E."/>
        </authorList>
    </citation>
    <scope>NUCLEOTIDE SEQUENCE [LARGE SCALE GENOMIC DNA]</scope>
    <source>
        <strain evidence="4 5">CCUG 9405</strain>
    </source>
</reference>
<protein>
    <recommendedName>
        <fullName evidence="3">LysM domain-containing protein</fullName>
    </recommendedName>
</protein>
<evidence type="ECO:0000256" key="1">
    <source>
        <dbReference type="SAM" id="MobiDB-lite"/>
    </source>
</evidence>
<dbReference type="OrthoDB" id="5298707at2"/>
<feature type="compositionally biased region" description="Polar residues" evidence="1">
    <location>
        <begin position="287"/>
        <end position="299"/>
    </location>
</feature>
<dbReference type="Pfam" id="PF25800">
    <property type="entry name" value="FimV_N"/>
    <property type="match status" value="1"/>
</dbReference>